<name>A0A853IQU3_9BURK</name>
<evidence type="ECO:0000256" key="1">
    <source>
        <dbReference type="SAM" id="Phobius"/>
    </source>
</evidence>
<dbReference type="EMBL" id="JACCKX010000001">
    <property type="protein sequence ID" value="NZA01235.1"/>
    <property type="molecule type" value="Genomic_DNA"/>
</dbReference>
<feature type="transmembrane region" description="Helical" evidence="1">
    <location>
        <begin position="15"/>
        <end position="35"/>
    </location>
</feature>
<keyword evidence="1" id="KW-0472">Membrane</keyword>
<evidence type="ECO:0000313" key="3">
    <source>
        <dbReference type="Proteomes" id="UP000589716"/>
    </source>
</evidence>
<keyword evidence="1" id="KW-1133">Transmembrane helix</keyword>
<evidence type="ECO:0000313" key="2">
    <source>
        <dbReference type="EMBL" id="NZA01235.1"/>
    </source>
</evidence>
<keyword evidence="1" id="KW-0812">Transmembrane</keyword>
<proteinExistence type="predicted"/>
<gene>
    <name evidence="2" type="ORF">H0I39_04655</name>
</gene>
<comment type="caution">
    <text evidence="2">The sequence shown here is derived from an EMBL/GenBank/DDBJ whole genome shotgun (WGS) entry which is preliminary data.</text>
</comment>
<dbReference type="AlphaFoldDB" id="A0A853IQU3"/>
<dbReference type="RefSeq" id="WP_180549732.1">
    <property type="nucleotide sequence ID" value="NZ_JACCKX010000001.1"/>
</dbReference>
<organism evidence="2 3">
    <name type="scientific">Ottowia beijingensis</name>
    <dbReference type="NCBI Taxonomy" id="1207057"/>
    <lineage>
        <taxon>Bacteria</taxon>
        <taxon>Pseudomonadati</taxon>
        <taxon>Pseudomonadota</taxon>
        <taxon>Betaproteobacteria</taxon>
        <taxon>Burkholderiales</taxon>
        <taxon>Comamonadaceae</taxon>
        <taxon>Ottowia</taxon>
    </lineage>
</organism>
<accession>A0A853IQU3</accession>
<sequence>MDDDIGLGELLIDNLLGLIGALILIWAFLFVCVGLHRVITGSQDEHHAD</sequence>
<protein>
    <submittedName>
        <fullName evidence="2">Uncharacterized protein</fullName>
    </submittedName>
</protein>
<reference evidence="2 3" key="1">
    <citation type="submission" date="2020-07" db="EMBL/GenBank/DDBJ databases">
        <authorList>
            <person name="Maaloum M."/>
        </authorList>
    </citation>
    <scope>NUCLEOTIDE SEQUENCE [LARGE SCALE GENOMIC DNA]</scope>
    <source>
        <strain evidence="2 3">GCS-AN-3</strain>
    </source>
</reference>
<keyword evidence="3" id="KW-1185">Reference proteome</keyword>
<dbReference type="Proteomes" id="UP000589716">
    <property type="component" value="Unassembled WGS sequence"/>
</dbReference>